<dbReference type="Proteomes" id="UP000321272">
    <property type="component" value="Chromosome"/>
</dbReference>
<protein>
    <submittedName>
        <fullName evidence="7">PIN domain nuclease</fullName>
    </submittedName>
</protein>
<keyword evidence="5" id="KW-0460">Magnesium</keyword>
<evidence type="ECO:0000313" key="8">
    <source>
        <dbReference type="Proteomes" id="UP000321272"/>
    </source>
</evidence>
<feature type="domain" description="PIN" evidence="6">
    <location>
        <begin position="2"/>
        <end position="118"/>
    </location>
</feature>
<evidence type="ECO:0000256" key="5">
    <source>
        <dbReference type="ARBA" id="ARBA00022842"/>
    </source>
</evidence>
<dbReference type="SUPFAM" id="SSF88723">
    <property type="entry name" value="PIN domain-like"/>
    <property type="match status" value="1"/>
</dbReference>
<dbReference type="CDD" id="cd18760">
    <property type="entry name" value="PIN_MtVapC3-like"/>
    <property type="match status" value="1"/>
</dbReference>
<dbReference type="PANTHER" id="PTHR42740:SF1">
    <property type="entry name" value="RIBONUCLEASE VAPC3"/>
    <property type="match status" value="1"/>
</dbReference>
<keyword evidence="8" id="KW-1185">Reference proteome</keyword>
<dbReference type="Pfam" id="PF01850">
    <property type="entry name" value="PIN"/>
    <property type="match status" value="1"/>
</dbReference>
<dbReference type="AlphaFoldDB" id="A0A5B8SMB9"/>
<sequence>MILVDTSVWIDYFNGVENPQTDLLDVSISHGSVAIGDLIFLEILQGIRNDKQYRQTKQSLLTLDQHEMFGKEMSTKCADNYRALRKKGITIRKTADVIIATFCIEKQLPLLFLDRDFSPFVDHLGLQPALRKNNRY</sequence>
<dbReference type="EMBL" id="CP042382">
    <property type="protein sequence ID" value="QEA37886.1"/>
    <property type="molecule type" value="Genomic_DNA"/>
</dbReference>
<organism evidence="7 8">
    <name type="scientific">Pistricoccus aurantiacus</name>
    <dbReference type="NCBI Taxonomy" id="1883414"/>
    <lineage>
        <taxon>Bacteria</taxon>
        <taxon>Pseudomonadati</taxon>
        <taxon>Pseudomonadota</taxon>
        <taxon>Gammaproteobacteria</taxon>
        <taxon>Oceanospirillales</taxon>
        <taxon>Halomonadaceae</taxon>
        <taxon>Pistricoccus</taxon>
    </lineage>
</organism>
<evidence type="ECO:0000256" key="2">
    <source>
        <dbReference type="ARBA" id="ARBA00022722"/>
    </source>
</evidence>
<dbReference type="InterPro" id="IPR002716">
    <property type="entry name" value="PIN_dom"/>
</dbReference>
<keyword evidence="4" id="KW-0378">Hydrolase</keyword>
<accession>A0A5B8SMB9</accession>
<proteinExistence type="predicted"/>
<dbReference type="GO" id="GO:0046872">
    <property type="term" value="F:metal ion binding"/>
    <property type="evidence" value="ECO:0007669"/>
    <property type="project" value="UniProtKB-KW"/>
</dbReference>
<evidence type="ECO:0000256" key="4">
    <source>
        <dbReference type="ARBA" id="ARBA00022801"/>
    </source>
</evidence>
<evidence type="ECO:0000256" key="3">
    <source>
        <dbReference type="ARBA" id="ARBA00022723"/>
    </source>
</evidence>
<dbReference type="InterPro" id="IPR029060">
    <property type="entry name" value="PIN-like_dom_sf"/>
</dbReference>
<evidence type="ECO:0000256" key="1">
    <source>
        <dbReference type="ARBA" id="ARBA00022649"/>
    </source>
</evidence>
<dbReference type="GO" id="GO:0016787">
    <property type="term" value="F:hydrolase activity"/>
    <property type="evidence" value="ECO:0007669"/>
    <property type="project" value="UniProtKB-KW"/>
</dbReference>
<dbReference type="PANTHER" id="PTHR42740">
    <property type="entry name" value="RIBONUCLEASE VAPC3"/>
    <property type="match status" value="1"/>
</dbReference>
<dbReference type="InterPro" id="IPR051749">
    <property type="entry name" value="PINc/VapC_TA_RNase"/>
</dbReference>
<reference evidence="7 8" key="1">
    <citation type="submission" date="2019-06" db="EMBL/GenBank/DDBJ databases">
        <title>Genome analyses of bacteria isolated from kimchi.</title>
        <authorList>
            <person name="Lee S."/>
            <person name="Ahn S."/>
            <person name="Roh S."/>
        </authorList>
    </citation>
    <scope>NUCLEOTIDE SEQUENCE [LARGE SCALE GENOMIC DNA]</scope>
    <source>
        <strain evidence="7 8">CBA4606</strain>
    </source>
</reference>
<evidence type="ECO:0000313" key="7">
    <source>
        <dbReference type="EMBL" id="QEA37886.1"/>
    </source>
</evidence>
<keyword evidence="1" id="KW-1277">Toxin-antitoxin system</keyword>
<keyword evidence="3" id="KW-0479">Metal-binding</keyword>
<dbReference type="OrthoDB" id="9811788at2"/>
<gene>
    <name evidence="7" type="ORF">FGL86_01570</name>
</gene>
<dbReference type="RefSeq" id="WP_147182958.1">
    <property type="nucleotide sequence ID" value="NZ_CP042382.1"/>
</dbReference>
<evidence type="ECO:0000259" key="6">
    <source>
        <dbReference type="Pfam" id="PF01850"/>
    </source>
</evidence>
<name>A0A5B8SMB9_9GAMM</name>
<dbReference type="GO" id="GO:0004540">
    <property type="term" value="F:RNA nuclease activity"/>
    <property type="evidence" value="ECO:0007669"/>
    <property type="project" value="TreeGrafter"/>
</dbReference>
<keyword evidence="2" id="KW-0540">Nuclease</keyword>
<dbReference type="KEGG" id="paur:FGL86_01570"/>
<dbReference type="Gene3D" id="3.40.50.1010">
    <property type="entry name" value="5'-nuclease"/>
    <property type="match status" value="1"/>
</dbReference>